<dbReference type="PRINTS" id="PR00792">
    <property type="entry name" value="PEPSIN"/>
</dbReference>
<dbReference type="CDD" id="cd05471">
    <property type="entry name" value="pepsin_like"/>
    <property type="match status" value="1"/>
</dbReference>
<dbReference type="Gene3D" id="2.40.70.10">
    <property type="entry name" value="Acid Proteases"/>
    <property type="match status" value="2"/>
</dbReference>
<dbReference type="Proteomes" id="UP001163846">
    <property type="component" value="Unassembled WGS sequence"/>
</dbReference>
<dbReference type="PANTHER" id="PTHR47966">
    <property type="entry name" value="BETA-SITE APP-CLEAVING ENZYME, ISOFORM A-RELATED"/>
    <property type="match status" value="1"/>
</dbReference>
<accession>A0AA38UG03</accession>
<evidence type="ECO:0000313" key="9">
    <source>
        <dbReference type="Proteomes" id="UP001163846"/>
    </source>
</evidence>
<comment type="caution">
    <text evidence="8">The sequence shown here is derived from an EMBL/GenBank/DDBJ whole genome shotgun (WGS) entry which is preliminary data.</text>
</comment>
<dbReference type="Pfam" id="PF00026">
    <property type="entry name" value="Asp"/>
    <property type="match status" value="1"/>
</dbReference>
<keyword evidence="6" id="KW-1133">Transmembrane helix</keyword>
<dbReference type="InterPro" id="IPR033121">
    <property type="entry name" value="PEPTIDASE_A1"/>
</dbReference>
<dbReference type="GO" id="GO:0006508">
    <property type="term" value="P:proteolysis"/>
    <property type="evidence" value="ECO:0007669"/>
    <property type="project" value="UniProtKB-KW"/>
</dbReference>
<dbReference type="SUPFAM" id="SSF50630">
    <property type="entry name" value="Acid proteases"/>
    <property type="match status" value="1"/>
</dbReference>
<sequence length="461" mass="49670">MKLYPVSFFLWQSASSLASQTGCKLPLARVKRPLEFDQNSQSLPEERNRSTSISILDRNDYSSVGAQSFPLTLDTGSSDLWVISNECKTADCSNVARYSRSFSLNLSLTQMPFHIDYISGSVSGIVASETISLGPYRLISQVFGLANSTEGISFAQEGNSGILGLAFPSEASMIGTNFLRNVFTALTDPYFTIVLGSSLDPNCSSSFTLGQIDDSRASSLSDFFKIAVSKAGANDYTYWKIPLLYLTINSTRLSLSPSSVQGVQGSQIAVLDTGTTLALGPTRDVQAFWVSVGSAARNDPITGLWQVRCEKAITVGFVLGPEDSSHEFALDPADVNWEEGGSNNGWCLGGIQASDEVDSGDWLLGDVFLRNVYSLYHGANSSSGPWIGLISTTDSDSALIEFRQKRGPDLGASSSPAIQLHSTTLLYAISTLCGFIGGVVFTTLFRARHGISGTFRKRKQK</sequence>
<keyword evidence="2 5" id="KW-0064">Aspartyl protease</keyword>
<keyword evidence="4" id="KW-1015">Disulfide bond</keyword>
<feature type="disulfide bond" evidence="4">
    <location>
        <begin position="87"/>
        <end position="92"/>
    </location>
</feature>
<feature type="domain" description="Peptidase A1" evidence="7">
    <location>
        <begin position="58"/>
        <end position="390"/>
    </location>
</feature>
<evidence type="ECO:0000256" key="5">
    <source>
        <dbReference type="RuleBase" id="RU000454"/>
    </source>
</evidence>
<dbReference type="PROSITE" id="PS51767">
    <property type="entry name" value="PEPTIDASE_A1"/>
    <property type="match status" value="1"/>
</dbReference>
<dbReference type="AlphaFoldDB" id="A0AA38UG03"/>
<feature type="active site" evidence="3">
    <location>
        <position position="74"/>
    </location>
</feature>
<keyword evidence="6" id="KW-0812">Transmembrane</keyword>
<feature type="active site" evidence="3">
    <location>
        <position position="272"/>
    </location>
</feature>
<dbReference type="InterPro" id="IPR001461">
    <property type="entry name" value="Aspartic_peptidase_A1"/>
</dbReference>
<gene>
    <name evidence="8" type="ORF">F5878DRAFT_651207</name>
</gene>
<evidence type="ECO:0000259" key="7">
    <source>
        <dbReference type="PROSITE" id="PS51767"/>
    </source>
</evidence>
<dbReference type="PANTHER" id="PTHR47966:SF51">
    <property type="entry name" value="BETA-SITE APP-CLEAVING ENZYME, ISOFORM A-RELATED"/>
    <property type="match status" value="1"/>
</dbReference>
<dbReference type="InterPro" id="IPR001969">
    <property type="entry name" value="Aspartic_peptidase_AS"/>
</dbReference>
<name>A0AA38UG03_9AGAR</name>
<feature type="transmembrane region" description="Helical" evidence="6">
    <location>
        <begin position="425"/>
        <end position="447"/>
    </location>
</feature>
<evidence type="ECO:0000256" key="3">
    <source>
        <dbReference type="PIRSR" id="PIRSR601461-1"/>
    </source>
</evidence>
<dbReference type="InterPro" id="IPR021109">
    <property type="entry name" value="Peptidase_aspartic_dom_sf"/>
</dbReference>
<keyword evidence="5" id="KW-0645">Protease</keyword>
<keyword evidence="6" id="KW-0472">Membrane</keyword>
<evidence type="ECO:0000256" key="6">
    <source>
        <dbReference type="SAM" id="Phobius"/>
    </source>
</evidence>
<proteinExistence type="inferred from homology"/>
<evidence type="ECO:0000313" key="8">
    <source>
        <dbReference type="EMBL" id="KAJ3840119.1"/>
    </source>
</evidence>
<evidence type="ECO:0000256" key="2">
    <source>
        <dbReference type="ARBA" id="ARBA00022750"/>
    </source>
</evidence>
<organism evidence="8 9">
    <name type="scientific">Lentinula raphanica</name>
    <dbReference type="NCBI Taxonomy" id="153919"/>
    <lineage>
        <taxon>Eukaryota</taxon>
        <taxon>Fungi</taxon>
        <taxon>Dikarya</taxon>
        <taxon>Basidiomycota</taxon>
        <taxon>Agaricomycotina</taxon>
        <taxon>Agaricomycetes</taxon>
        <taxon>Agaricomycetidae</taxon>
        <taxon>Agaricales</taxon>
        <taxon>Marasmiineae</taxon>
        <taxon>Omphalotaceae</taxon>
        <taxon>Lentinula</taxon>
    </lineage>
</organism>
<keyword evidence="5" id="KW-0378">Hydrolase</keyword>
<dbReference type="PROSITE" id="PS00141">
    <property type="entry name" value="ASP_PROTEASE"/>
    <property type="match status" value="1"/>
</dbReference>
<keyword evidence="9" id="KW-1185">Reference proteome</keyword>
<reference evidence="8" key="1">
    <citation type="submission" date="2022-08" db="EMBL/GenBank/DDBJ databases">
        <authorList>
            <consortium name="DOE Joint Genome Institute"/>
            <person name="Min B."/>
            <person name="Riley R."/>
            <person name="Sierra-Patev S."/>
            <person name="Naranjo-Ortiz M."/>
            <person name="Looney B."/>
            <person name="Konkel Z."/>
            <person name="Slot J.C."/>
            <person name="Sakamoto Y."/>
            <person name="Steenwyk J.L."/>
            <person name="Rokas A."/>
            <person name="Carro J."/>
            <person name="Camarero S."/>
            <person name="Ferreira P."/>
            <person name="Molpeceres G."/>
            <person name="Ruiz-Duenas F.J."/>
            <person name="Serrano A."/>
            <person name="Henrissat B."/>
            <person name="Drula E."/>
            <person name="Hughes K.W."/>
            <person name="Mata J.L."/>
            <person name="Ishikawa N.K."/>
            <person name="Vargas-Isla R."/>
            <person name="Ushijima S."/>
            <person name="Smith C.A."/>
            <person name="Ahrendt S."/>
            <person name="Andreopoulos W."/>
            <person name="He G."/>
            <person name="Labutti K."/>
            <person name="Lipzen A."/>
            <person name="Ng V."/>
            <person name="Sandor L."/>
            <person name="Barry K."/>
            <person name="Martinez A.T."/>
            <person name="Xiao Y."/>
            <person name="Gibbons J.G."/>
            <person name="Terashima K."/>
            <person name="Hibbett D.S."/>
            <person name="Grigoriev I.V."/>
        </authorList>
    </citation>
    <scope>NUCLEOTIDE SEQUENCE</scope>
    <source>
        <strain evidence="8">TFB9207</strain>
    </source>
</reference>
<dbReference type="InterPro" id="IPR034164">
    <property type="entry name" value="Pepsin-like_dom"/>
</dbReference>
<dbReference type="GO" id="GO:0004190">
    <property type="term" value="F:aspartic-type endopeptidase activity"/>
    <property type="evidence" value="ECO:0007669"/>
    <property type="project" value="UniProtKB-KW"/>
</dbReference>
<evidence type="ECO:0000256" key="1">
    <source>
        <dbReference type="ARBA" id="ARBA00007447"/>
    </source>
</evidence>
<protein>
    <submittedName>
        <fullName evidence="8">Aspartic peptidase domain-containing protein</fullName>
    </submittedName>
</protein>
<comment type="similarity">
    <text evidence="1 5">Belongs to the peptidase A1 family.</text>
</comment>
<evidence type="ECO:0000256" key="4">
    <source>
        <dbReference type="PIRSR" id="PIRSR601461-2"/>
    </source>
</evidence>
<dbReference type="EMBL" id="MU806093">
    <property type="protein sequence ID" value="KAJ3840119.1"/>
    <property type="molecule type" value="Genomic_DNA"/>
</dbReference>